<feature type="chain" id="PRO_5046047384" description="Secreted protein" evidence="1">
    <location>
        <begin position="32"/>
        <end position="219"/>
    </location>
</feature>
<protein>
    <recommendedName>
        <fullName evidence="4">Secreted protein</fullName>
    </recommendedName>
</protein>
<comment type="caution">
    <text evidence="2">The sequence shown here is derived from an EMBL/GenBank/DDBJ whole genome shotgun (WGS) entry which is preliminary data.</text>
</comment>
<dbReference type="InterPro" id="IPR006311">
    <property type="entry name" value="TAT_signal"/>
</dbReference>
<sequence>MTKETTTTSRRALIAGLAALPALGVAGQVPAASGISSGLAEKITAWRSKCQQVNAFDATRLNPAFKAWRAAFAKIPHRSFPELSPALWGSDHASFNTVSTETSWIADMARRVAAGDRIGTGANKEWRDAMLTIHAAHEERKAEEERLERRFRVAELQAESDRMLDESGDLLDEALHHPADSFADLAAKLDILEAEDAHDADTVIRIVRADMQRLATGRT</sequence>
<evidence type="ECO:0000313" key="3">
    <source>
        <dbReference type="Proteomes" id="UP001597115"/>
    </source>
</evidence>
<keyword evidence="3" id="KW-1185">Reference proteome</keyword>
<gene>
    <name evidence="2" type="ORF">ACFSCW_03480</name>
</gene>
<name>A0ABW4HYY9_9SPHN</name>
<reference evidence="3" key="1">
    <citation type="journal article" date="2019" name="Int. J. Syst. Evol. Microbiol.">
        <title>The Global Catalogue of Microorganisms (GCM) 10K type strain sequencing project: providing services to taxonomists for standard genome sequencing and annotation.</title>
        <authorList>
            <consortium name="The Broad Institute Genomics Platform"/>
            <consortium name="The Broad Institute Genome Sequencing Center for Infectious Disease"/>
            <person name="Wu L."/>
            <person name="Ma J."/>
        </authorList>
    </citation>
    <scope>NUCLEOTIDE SEQUENCE [LARGE SCALE GENOMIC DNA]</scope>
    <source>
        <strain evidence="3">CGMCC 1.16275</strain>
    </source>
</reference>
<dbReference type="PROSITE" id="PS51318">
    <property type="entry name" value="TAT"/>
    <property type="match status" value="1"/>
</dbReference>
<keyword evidence="1" id="KW-0732">Signal</keyword>
<dbReference type="Proteomes" id="UP001597115">
    <property type="component" value="Unassembled WGS sequence"/>
</dbReference>
<evidence type="ECO:0000256" key="1">
    <source>
        <dbReference type="SAM" id="SignalP"/>
    </source>
</evidence>
<dbReference type="RefSeq" id="WP_380886939.1">
    <property type="nucleotide sequence ID" value="NZ_JBHUDY010000001.1"/>
</dbReference>
<evidence type="ECO:0008006" key="4">
    <source>
        <dbReference type="Google" id="ProtNLM"/>
    </source>
</evidence>
<accession>A0ABW4HYY9</accession>
<organism evidence="2 3">
    <name type="scientific">Sphingomonas tabacisoli</name>
    <dbReference type="NCBI Taxonomy" id="2249466"/>
    <lineage>
        <taxon>Bacteria</taxon>
        <taxon>Pseudomonadati</taxon>
        <taxon>Pseudomonadota</taxon>
        <taxon>Alphaproteobacteria</taxon>
        <taxon>Sphingomonadales</taxon>
        <taxon>Sphingomonadaceae</taxon>
        <taxon>Sphingomonas</taxon>
    </lineage>
</organism>
<dbReference type="EMBL" id="JBHUDY010000001">
    <property type="protein sequence ID" value="MFD1610859.1"/>
    <property type="molecule type" value="Genomic_DNA"/>
</dbReference>
<feature type="signal peptide" evidence="1">
    <location>
        <begin position="1"/>
        <end position="31"/>
    </location>
</feature>
<evidence type="ECO:0000313" key="2">
    <source>
        <dbReference type="EMBL" id="MFD1610859.1"/>
    </source>
</evidence>
<proteinExistence type="predicted"/>